<dbReference type="GO" id="GO:0090589">
    <property type="term" value="F:protein-phosphocysteine-trehalose phosphotransferase system transporter activity"/>
    <property type="evidence" value="ECO:0007669"/>
    <property type="project" value="TreeGrafter"/>
</dbReference>
<keyword evidence="5" id="KW-0808">Transferase</keyword>
<dbReference type="Pfam" id="PF02378">
    <property type="entry name" value="PTS_EIIC"/>
    <property type="match status" value="1"/>
</dbReference>
<evidence type="ECO:0000256" key="8">
    <source>
        <dbReference type="ARBA" id="ARBA00022777"/>
    </source>
</evidence>
<feature type="transmembrane region" description="Helical" evidence="12">
    <location>
        <begin position="291"/>
        <end position="318"/>
    </location>
</feature>
<feature type="transmembrane region" description="Helical" evidence="12">
    <location>
        <begin position="455"/>
        <end position="476"/>
    </location>
</feature>
<name>A0A2D1TZG6_9ACTN</name>
<keyword evidence="8" id="KW-0418">Kinase</keyword>
<evidence type="ECO:0000256" key="11">
    <source>
        <dbReference type="PROSITE-ProRule" id="PRU00421"/>
    </source>
</evidence>
<protein>
    <recommendedName>
        <fullName evidence="17">PTS system beta-glucoside-specific EIIBCA component</fullName>
    </recommendedName>
</protein>
<dbReference type="PROSITE" id="PS51098">
    <property type="entry name" value="PTS_EIIB_TYPE_1"/>
    <property type="match status" value="1"/>
</dbReference>
<evidence type="ECO:0000256" key="6">
    <source>
        <dbReference type="ARBA" id="ARBA00022683"/>
    </source>
</evidence>
<feature type="transmembrane region" description="Helical" evidence="12">
    <location>
        <begin position="262"/>
        <end position="285"/>
    </location>
</feature>
<feature type="transmembrane region" description="Helical" evidence="12">
    <location>
        <begin position="151"/>
        <end position="171"/>
    </location>
</feature>
<sequence length="489" mass="52271">MSESKELANRKLGEDVVGLVGGKENILSISHCMTRLRFKLRDDAKADTKAIESHKGVIQVINANGQYQVVVGINVIEDVYDAAVAASGVEGLGEVNLDGEPVKKGNVVSALIDTISGVIQPILAVLCAAGMIKGVLSILVALGWITATDGLYQILYAAGDGFFYFLPIILGYTAAKKFGCSEFVGMTLGIALTYPAMVNITSGDVLGTVFAGTPFAMNYYTTFLGIPVIMPSSGYTSSVIPIIISVWFAAKLEKWCRKHFSEYVKFFFVPTCVLVVMVPATYLIIGPIATLITNLMSLLFNSLYSLPVIGGALGGIVLTAIWQPMVIFGFHWSVIALMLVNIASQGWDIVMAPYMVCSYAQSLAVLAILLKTKDVKLKQLAWPAFISGFFFGITEPCIYGVTLPRKKPFIMSCIASVPGGLIIGALGTKMFAFTGGGFCAFPGFIDPSGAMGANYLIYVIIAIVVSSVISFLLTYATYKEDVPAVEAAK</sequence>
<evidence type="ECO:0000313" key="16">
    <source>
        <dbReference type="Proteomes" id="UP000225608"/>
    </source>
</evidence>
<evidence type="ECO:0000256" key="5">
    <source>
        <dbReference type="ARBA" id="ARBA00022679"/>
    </source>
</evidence>
<dbReference type="Gene3D" id="3.30.1360.60">
    <property type="entry name" value="Glucose permease domain IIB"/>
    <property type="match status" value="1"/>
</dbReference>
<organism evidence="15 16">
    <name type="scientific">Collinsella aerofaciens</name>
    <dbReference type="NCBI Taxonomy" id="74426"/>
    <lineage>
        <taxon>Bacteria</taxon>
        <taxon>Bacillati</taxon>
        <taxon>Actinomycetota</taxon>
        <taxon>Coriobacteriia</taxon>
        <taxon>Coriobacteriales</taxon>
        <taxon>Coriobacteriaceae</taxon>
        <taxon>Collinsella</taxon>
    </lineage>
</organism>
<dbReference type="GO" id="GO:0008982">
    <property type="term" value="F:protein-N(PI)-phosphohistidine-sugar phosphotransferase activity"/>
    <property type="evidence" value="ECO:0007669"/>
    <property type="project" value="InterPro"/>
</dbReference>
<dbReference type="InterPro" id="IPR018113">
    <property type="entry name" value="PTrfase_EIIB_Cys"/>
</dbReference>
<feature type="transmembrane region" description="Helical" evidence="12">
    <location>
        <begin position="222"/>
        <end position="250"/>
    </location>
</feature>
<evidence type="ECO:0000256" key="12">
    <source>
        <dbReference type="SAM" id="Phobius"/>
    </source>
</evidence>
<keyword evidence="6" id="KW-0598">Phosphotransferase system</keyword>
<dbReference type="GO" id="GO:0009401">
    <property type="term" value="P:phosphoenolpyruvate-dependent sugar phosphotransferase system"/>
    <property type="evidence" value="ECO:0007669"/>
    <property type="project" value="UniProtKB-KW"/>
</dbReference>
<dbReference type="GO" id="GO:0016301">
    <property type="term" value="F:kinase activity"/>
    <property type="evidence" value="ECO:0007669"/>
    <property type="project" value="UniProtKB-KW"/>
</dbReference>
<dbReference type="GO" id="GO:0005886">
    <property type="term" value="C:plasma membrane"/>
    <property type="evidence" value="ECO:0007669"/>
    <property type="project" value="UniProtKB-SubCell"/>
</dbReference>
<dbReference type="SUPFAM" id="SSF55604">
    <property type="entry name" value="Glucose permease domain IIB"/>
    <property type="match status" value="1"/>
</dbReference>
<dbReference type="FunFam" id="3.30.1360.60:FF:000001">
    <property type="entry name" value="PTS system glucose-specific IIBC component PtsG"/>
    <property type="match status" value="1"/>
</dbReference>
<evidence type="ECO:0000259" key="13">
    <source>
        <dbReference type="PROSITE" id="PS51098"/>
    </source>
</evidence>
<comment type="subcellular location">
    <subcellularLocation>
        <location evidence="1">Cell membrane</location>
        <topology evidence="1">Multi-pass membrane protein</topology>
    </subcellularLocation>
</comment>
<evidence type="ECO:0000256" key="3">
    <source>
        <dbReference type="ARBA" id="ARBA00022475"/>
    </source>
</evidence>
<dbReference type="PROSITE" id="PS51103">
    <property type="entry name" value="PTS_EIIC_TYPE_1"/>
    <property type="match status" value="1"/>
</dbReference>
<dbReference type="Pfam" id="PF00367">
    <property type="entry name" value="PTS_EIIB"/>
    <property type="match status" value="1"/>
</dbReference>
<feature type="transmembrane region" description="Helical" evidence="12">
    <location>
        <begin position="382"/>
        <end position="401"/>
    </location>
</feature>
<evidence type="ECO:0000256" key="2">
    <source>
        <dbReference type="ARBA" id="ARBA00022448"/>
    </source>
</evidence>
<dbReference type="PROSITE" id="PS01035">
    <property type="entry name" value="PTS_EIIB_TYPE_1_CYS"/>
    <property type="match status" value="1"/>
</dbReference>
<dbReference type="RefSeq" id="WP_099432704.1">
    <property type="nucleotide sequence ID" value="NZ_CP024160.1"/>
</dbReference>
<evidence type="ECO:0000259" key="14">
    <source>
        <dbReference type="PROSITE" id="PS51103"/>
    </source>
</evidence>
<accession>A0A2D1TZG6</accession>
<feature type="domain" description="PTS EIIC type-1" evidence="14">
    <location>
        <begin position="113"/>
        <end position="489"/>
    </location>
</feature>
<dbReference type="AlphaFoldDB" id="A0A2D1TZG6"/>
<keyword evidence="9 12" id="KW-1133">Transmembrane helix</keyword>
<evidence type="ECO:0008006" key="17">
    <source>
        <dbReference type="Google" id="ProtNLM"/>
    </source>
</evidence>
<dbReference type="InterPro" id="IPR013013">
    <property type="entry name" value="PTS_EIIC_1"/>
</dbReference>
<feature type="transmembrane region" description="Helical" evidence="12">
    <location>
        <begin position="325"/>
        <end position="343"/>
    </location>
</feature>
<dbReference type="InterPro" id="IPR050558">
    <property type="entry name" value="PTS_Sugar-Specific_Components"/>
</dbReference>
<dbReference type="KEGG" id="caer:CSV91_09680"/>
<keyword evidence="4" id="KW-0762">Sugar transport</keyword>
<dbReference type="InterPro" id="IPR003352">
    <property type="entry name" value="PTS_EIIC"/>
</dbReference>
<evidence type="ECO:0000256" key="9">
    <source>
        <dbReference type="ARBA" id="ARBA00022989"/>
    </source>
</evidence>
<keyword evidence="2" id="KW-0813">Transport</keyword>
<dbReference type="GO" id="GO:0015771">
    <property type="term" value="P:trehalose transport"/>
    <property type="evidence" value="ECO:0007669"/>
    <property type="project" value="TreeGrafter"/>
</dbReference>
<evidence type="ECO:0000313" key="15">
    <source>
        <dbReference type="EMBL" id="ATP54775.1"/>
    </source>
</evidence>
<evidence type="ECO:0000256" key="1">
    <source>
        <dbReference type="ARBA" id="ARBA00004651"/>
    </source>
</evidence>
<dbReference type="PANTHER" id="PTHR30175">
    <property type="entry name" value="PHOSPHOTRANSFERASE SYSTEM TRANSPORT PROTEIN"/>
    <property type="match status" value="1"/>
</dbReference>
<evidence type="ECO:0000256" key="7">
    <source>
        <dbReference type="ARBA" id="ARBA00022692"/>
    </source>
</evidence>
<dbReference type="InterPro" id="IPR036878">
    <property type="entry name" value="Glu_permease_IIB"/>
</dbReference>
<keyword evidence="3" id="KW-1003">Cell membrane</keyword>
<feature type="active site" description="Phosphocysteine intermediate; for EIIB activity" evidence="11">
    <location>
        <position position="32"/>
    </location>
</feature>
<feature type="transmembrane region" description="Helical" evidence="12">
    <location>
        <begin position="122"/>
        <end position="145"/>
    </location>
</feature>
<gene>
    <name evidence="15" type="ORF">CSV91_09680</name>
</gene>
<evidence type="ECO:0000256" key="10">
    <source>
        <dbReference type="ARBA" id="ARBA00023136"/>
    </source>
</evidence>
<dbReference type="EMBL" id="CP024160">
    <property type="protein sequence ID" value="ATP54775.1"/>
    <property type="molecule type" value="Genomic_DNA"/>
</dbReference>
<reference evidence="15 16" key="1">
    <citation type="submission" date="2017-10" db="EMBL/GenBank/DDBJ databases">
        <title>Complete genome sequence of Collinsella aerofaciens isolated from the gut of a healthy adult Indian.</title>
        <authorList>
            <person name="Bag S."/>
            <person name="Ghosh T.S."/>
            <person name="Das B."/>
        </authorList>
    </citation>
    <scope>NUCLEOTIDE SEQUENCE [LARGE SCALE GENOMIC DNA]</scope>
    <source>
        <strain evidence="16">indica</strain>
    </source>
</reference>
<evidence type="ECO:0000256" key="4">
    <source>
        <dbReference type="ARBA" id="ARBA00022597"/>
    </source>
</evidence>
<dbReference type="CDD" id="cd00212">
    <property type="entry name" value="PTS_IIB_glc"/>
    <property type="match status" value="1"/>
</dbReference>
<keyword evidence="10 12" id="KW-0472">Membrane</keyword>
<proteinExistence type="predicted"/>
<feature type="domain" description="PTS EIIB type-1" evidence="13">
    <location>
        <begin position="10"/>
        <end position="93"/>
    </location>
</feature>
<dbReference type="InterPro" id="IPR001996">
    <property type="entry name" value="PTS_IIB_1"/>
</dbReference>
<keyword evidence="7 12" id="KW-0812">Transmembrane</keyword>
<dbReference type="PANTHER" id="PTHR30175:SF1">
    <property type="entry name" value="PTS SYSTEM ARBUTIN-, CELLOBIOSE-, AND SALICIN-SPECIFIC EIIBC COMPONENT-RELATED"/>
    <property type="match status" value="1"/>
</dbReference>
<dbReference type="Proteomes" id="UP000225608">
    <property type="component" value="Chromosome"/>
</dbReference>
<feature type="transmembrane region" description="Helical" evidence="12">
    <location>
        <begin position="183"/>
        <end position="202"/>
    </location>
</feature>